<dbReference type="Proteomes" id="UP001444661">
    <property type="component" value="Unassembled WGS sequence"/>
</dbReference>
<dbReference type="InterPro" id="IPR021765">
    <property type="entry name" value="UstYa-like"/>
</dbReference>
<protein>
    <submittedName>
        <fullName evidence="3">Uncharacterized protein</fullName>
    </submittedName>
</protein>
<reference evidence="3 4" key="1">
    <citation type="submission" date="2023-01" db="EMBL/GenBank/DDBJ databases">
        <title>Analysis of 21 Apiospora genomes using comparative genomics revels a genus with tremendous synthesis potential of carbohydrate active enzymes and secondary metabolites.</title>
        <authorList>
            <person name="Sorensen T."/>
        </authorList>
    </citation>
    <scope>NUCLEOTIDE SEQUENCE [LARGE SCALE GENOMIC DNA]</scope>
    <source>
        <strain evidence="3 4">CBS 33761</strain>
    </source>
</reference>
<evidence type="ECO:0000256" key="1">
    <source>
        <dbReference type="ARBA" id="ARBA00035112"/>
    </source>
</evidence>
<evidence type="ECO:0000256" key="2">
    <source>
        <dbReference type="SAM" id="MobiDB-lite"/>
    </source>
</evidence>
<gene>
    <name evidence="3" type="ORF">PG993_004828</name>
</gene>
<evidence type="ECO:0000313" key="4">
    <source>
        <dbReference type="Proteomes" id="UP001444661"/>
    </source>
</evidence>
<evidence type="ECO:0000313" key="3">
    <source>
        <dbReference type="EMBL" id="KAK8044804.1"/>
    </source>
</evidence>
<accession>A0ABR1TDX5</accession>
<dbReference type="EMBL" id="JAQQWK010000003">
    <property type="protein sequence ID" value="KAK8044804.1"/>
    <property type="molecule type" value="Genomic_DNA"/>
</dbReference>
<dbReference type="Pfam" id="PF11807">
    <property type="entry name" value="UstYa"/>
    <property type="match status" value="1"/>
</dbReference>
<proteinExistence type="inferred from homology"/>
<keyword evidence="4" id="KW-1185">Reference proteome</keyword>
<feature type="region of interest" description="Disordered" evidence="2">
    <location>
        <begin position="71"/>
        <end position="90"/>
    </location>
</feature>
<organism evidence="3 4">
    <name type="scientific">Apiospora rasikravindrae</name>
    <dbReference type="NCBI Taxonomy" id="990691"/>
    <lineage>
        <taxon>Eukaryota</taxon>
        <taxon>Fungi</taxon>
        <taxon>Dikarya</taxon>
        <taxon>Ascomycota</taxon>
        <taxon>Pezizomycotina</taxon>
        <taxon>Sordariomycetes</taxon>
        <taxon>Xylariomycetidae</taxon>
        <taxon>Amphisphaeriales</taxon>
        <taxon>Apiosporaceae</taxon>
        <taxon>Apiospora</taxon>
    </lineage>
</organism>
<comment type="caution">
    <text evidence="3">The sequence shown here is derived from an EMBL/GenBank/DDBJ whole genome shotgun (WGS) entry which is preliminary data.</text>
</comment>
<comment type="similarity">
    <text evidence="1">Belongs to the ustYa family.</text>
</comment>
<sequence length="135" mass="14911">MLHPKSEDQHASQEENPETLLLRVQEILKSNSGNGFMKIRKKGQPVKNFGVSMLHQLHCLDMLKNIIENGGEAPMGGGHSHSHGKRAEAETAMRDDLDEIKLADGAGHAGHCLEYIAQVRYRPPAATEYCSPNSR</sequence>
<name>A0ABR1TDX5_9PEZI</name>